<protein>
    <submittedName>
        <fullName evidence="2">Small, acid-soluble spore protein, alpha/beta type</fullName>
    </submittedName>
</protein>
<dbReference type="RefSeq" id="WP_163249118.1">
    <property type="nucleotide sequence ID" value="NZ_SXDP01000004.1"/>
</dbReference>
<comment type="caution">
    <text evidence="2">The sequence shown here is derived from an EMBL/GenBank/DDBJ whole genome shotgun (WGS) entry which is preliminary data.</text>
</comment>
<dbReference type="AlphaFoldDB" id="A0A6M0R9Q4"/>
<evidence type="ECO:0000313" key="2">
    <source>
        <dbReference type="EMBL" id="NEZ46963.1"/>
    </source>
</evidence>
<dbReference type="GO" id="GO:0003690">
    <property type="term" value="F:double-stranded DNA binding"/>
    <property type="evidence" value="ECO:0007669"/>
    <property type="project" value="InterPro"/>
</dbReference>
<dbReference type="GO" id="GO:0006265">
    <property type="term" value="P:DNA topological change"/>
    <property type="evidence" value="ECO:0007669"/>
    <property type="project" value="InterPro"/>
</dbReference>
<comment type="function">
    <text evidence="1">SASP are bound to spore DNA. They are double-stranded DNA-binding proteins that cause DNA to change to an a-like conformation. They protect the DNA backbone from chemical and enzymatic cleavage and are thus involved in dormant spore's high resistance to UV light.</text>
</comment>
<evidence type="ECO:0000313" key="3">
    <source>
        <dbReference type="Proteomes" id="UP000473885"/>
    </source>
</evidence>
<gene>
    <name evidence="2" type="ORF">FDF74_07025</name>
</gene>
<dbReference type="EMBL" id="SXDP01000004">
    <property type="protein sequence ID" value="NEZ46963.1"/>
    <property type="molecule type" value="Genomic_DNA"/>
</dbReference>
<dbReference type="Pfam" id="PF00269">
    <property type="entry name" value="SASP"/>
    <property type="match status" value="1"/>
</dbReference>
<dbReference type="Proteomes" id="UP000473885">
    <property type="component" value="Unassembled WGS sequence"/>
</dbReference>
<name>A0A6M0R9Q4_9CLOT</name>
<proteinExistence type="predicted"/>
<accession>A0A6M0R9Q4</accession>
<evidence type="ECO:0000256" key="1">
    <source>
        <dbReference type="ARBA" id="ARBA00003863"/>
    </source>
</evidence>
<reference evidence="2 3" key="1">
    <citation type="submission" date="2019-04" db="EMBL/GenBank/DDBJ databases">
        <title>Genome sequencing of Clostridium botulinum Groups I-IV and Clostridium butyricum.</title>
        <authorList>
            <person name="Brunt J."/>
            <person name="Van Vliet A.H.M."/>
            <person name="Stringer S.C."/>
            <person name="Carter A.T."/>
            <person name="Peck M.W."/>
        </authorList>
    </citation>
    <scope>NUCLEOTIDE SEQUENCE [LARGE SCALE GENOMIC DNA]</scope>
    <source>
        <strain evidence="2 3">IFR 18/094</strain>
    </source>
</reference>
<dbReference type="InterPro" id="IPR038300">
    <property type="entry name" value="SASP_sf_alpha/beta"/>
</dbReference>
<dbReference type="InterPro" id="IPR001448">
    <property type="entry name" value="SASP_alpha/beta-type"/>
</dbReference>
<organism evidence="2 3">
    <name type="scientific">Clostridium niameyense</name>
    <dbReference type="NCBI Taxonomy" id="1622073"/>
    <lineage>
        <taxon>Bacteria</taxon>
        <taxon>Bacillati</taxon>
        <taxon>Bacillota</taxon>
        <taxon>Clostridia</taxon>
        <taxon>Eubacteriales</taxon>
        <taxon>Clostridiaceae</taxon>
        <taxon>Clostridium</taxon>
    </lineage>
</organism>
<keyword evidence="3" id="KW-1185">Reference proteome</keyword>
<dbReference type="Gene3D" id="6.10.10.80">
    <property type="entry name" value="Small, acid-soluble spore protein, alpha/beta type-like"/>
    <property type="match status" value="1"/>
</dbReference>
<sequence length="77" mass="8763">MSRKKPLVRGKEKELEEFKIEVAKDMIMENRNLSKELSIGNTSSKAINEMSTAGNIGGQMVKKMIKDIENKMADKYK</sequence>